<proteinExistence type="predicted"/>
<protein>
    <submittedName>
        <fullName evidence="2">Uncharacterized protein</fullName>
    </submittedName>
</protein>
<dbReference type="EMBL" id="JARKIB010000137">
    <property type="protein sequence ID" value="KAJ7733693.1"/>
    <property type="molecule type" value="Genomic_DNA"/>
</dbReference>
<sequence>MNSNTTASNATADSAGGHGGIGSKIKGAAQTINGIGENVRGTILGGVETALHKDSSQNDAIAAKGRSQTADGLANLKGGTSVNRQTNAAGPGMQGGLSASGVPSASNPPVGQGYDSMPPSTYNTTDQFNPHHDQTAVAQGIPPYNGPGNAQQQYARGDRPDEEPRHHRDDAISGAPAAANVGNPNLQSTQLPPRYTSVVGEPPMDIAAQSRNEEML</sequence>
<feature type="region of interest" description="Disordered" evidence="1">
    <location>
        <begin position="1"/>
        <end position="25"/>
    </location>
</feature>
<feature type="compositionally biased region" description="Basic and acidic residues" evidence="1">
    <location>
        <begin position="156"/>
        <end position="171"/>
    </location>
</feature>
<evidence type="ECO:0000256" key="1">
    <source>
        <dbReference type="SAM" id="MobiDB-lite"/>
    </source>
</evidence>
<feature type="region of interest" description="Disordered" evidence="1">
    <location>
        <begin position="72"/>
        <end position="216"/>
    </location>
</feature>
<comment type="caution">
    <text evidence="2">The sequence shown here is derived from an EMBL/GenBank/DDBJ whole genome shotgun (WGS) entry which is preliminary data.</text>
</comment>
<feature type="compositionally biased region" description="Polar residues" evidence="1">
    <location>
        <begin position="78"/>
        <end position="88"/>
    </location>
</feature>
<accession>A0AAD7I447</accession>
<reference evidence="2" key="1">
    <citation type="submission" date="2023-03" db="EMBL/GenBank/DDBJ databases">
        <title>Massive genome expansion in bonnet fungi (Mycena s.s.) driven by repeated elements and novel gene families across ecological guilds.</title>
        <authorList>
            <consortium name="Lawrence Berkeley National Laboratory"/>
            <person name="Harder C.B."/>
            <person name="Miyauchi S."/>
            <person name="Viragh M."/>
            <person name="Kuo A."/>
            <person name="Thoen E."/>
            <person name="Andreopoulos B."/>
            <person name="Lu D."/>
            <person name="Skrede I."/>
            <person name="Drula E."/>
            <person name="Henrissat B."/>
            <person name="Morin E."/>
            <person name="Kohler A."/>
            <person name="Barry K."/>
            <person name="LaButti K."/>
            <person name="Morin E."/>
            <person name="Salamov A."/>
            <person name="Lipzen A."/>
            <person name="Mereny Z."/>
            <person name="Hegedus B."/>
            <person name="Baldrian P."/>
            <person name="Stursova M."/>
            <person name="Weitz H."/>
            <person name="Taylor A."/>
            <person name="Grigoriev I.V."/>
            <person name="Nagy L.G."/>
            <person name="Martin F."/>
            <person name="Kauserud H."/>
        </authorList>
    </citation>
    <scope>NUCLEOTIDE SEQUENCE</scope>
    <source>
        <strain evidence="2">CBHHK182m</strain>
    </source>
</reference>
<keyword evidence="3" id="KW-1185">Reference proteome</keyword>
<feature type="compositionally biased region" description="Polar residues" evidence="1">
    <location>
        <begin position="118"/>
        <end position="128"/>
    </location>
</feature>
<feature type="compositionally biased region" description="Low complexity" evidence="1">
    <location>
        <begin position="174"/>
        <end position="185"/>
    </location>
</feature>
<organism evidence="2 3">
    <name type="scientific">Mycena metata</name>
    <dbReference type="NCBI Taxonomy" id="1033252"/>
    <lineage>
        <taxon>Eukaryota</taxon>
        <taxon>Fungi</taxon>
        <taxon>Dikarya</taxon>
        <taxon>Basidiomycota</taxon>
        <taxon>Agaricomycotina</taxon>
        <taxon>Agaricomycetes</taxon>
        <taxon>Agaricomycetidae</taxon>
        <taxon>Agaricales</taxon>
        <taxon>Marasmiineae</taxon>
        <taxon>Mycenaceae</taxon>
        <taxon>Mycena</taxon>
    </lineage>
</organism>
<dbReference type="AlphaFoldDB" id="A0AAD7I447"/>
<name>A0AAD7I447_9AGAR</name>
<gene>
    <name evidence="2" type="ORF">B0H16DRAFT_162274</name>
</gene>
<dbReference type="Proteomes" id="UP001215598">
    <property type="component" value="Unassembled WGS sequence"/>
</dbReference>
<feature type="compositionally biased region" description="Low complexity" evidence="1">
    <location>
        <begin position="1"/>
        <end position="15"/>
    </location>
</feature>
<evidence type="ECO:0000313" key="3">
    <source>
        <dbReference type="Proteomes" id="UP001215598"/>
    </source>
</evidence>
<evidence type="ECO:0000313" key="2">
    <source>
        <dbReference type="EMBL" id="KAJ7733693.1"/>
    </source>
</evidence>